<dbReference type="InterPro" id="IPR052898">
    <property type="entry name" value="ACAD10-like"/>
</dbReference>
<feature type="region of interest" description="Disordered" evidence="1">
    <location>
        <begin position="1"/>
        <end position="20"/>
    </location>
</feature>
<dbReference type="CDD" id="cd05154">
    <property type="entry name" value="ACAD10_11_N-like"/>
    <property type="match status" value="1"/>
</dbReference>
<dbReference type="Gene3D" id="3.30.200.20">
    <property type="entry name" value="Phosphorylase Kinase, domain 1"/>
    <property type="match status" value="1"/>
</dbReference>
<evidence type="ECO:0000313" key="4">
    <source>
        <dbReference type="Proteomes" id="UP000247763"/>
    </source>
</evidence>
<protein>
    <submittedName>
        <fullName evidence="3">Phosphotransferase family protein</fullName>
    </submittedName>
</protein>
<dbReference type="PANTHER" id="PTHR47829">
    <property type="entry name" value="HYDROLASE, PUTATIVE (AFU_ORTHOLOGUE AFUA_1G12880)-RELATED"/>
    <property type="match status" value="1"/>
</dbReference>
<dbReference type="SUPFAM" id="SSF56112">
    <property type="entry name" value="Protein kinase-like (PK-like)"/>
    <property type="match status" value="1"/>
</dbReference>
<reference evidence="4" key="1">
    <citation type="submission" date="2018-05" db="EMBL/GenBank/DDBJ databases">
        <title>Genome sequencing of Phenylobacterium sp. HYN0004.</title>
        <authorList>
            <person name="Yi H."/>
            <person name="Baek C."/>
        </authorList>
    </citation>
    <scope>NUCLEOTIDE SEQUENCE [LARGE SCALE GENOMIC DNA]</scope>
    <source>
        <strain evidence="4">HYN0004</strain>
    </source>
</reference>
<dbReference type="KEGG" id="phb:HYN04_10525"/>
<dbReference type="InterPro" id="IPR002575">
    <property type="entry name" value="Aminoglycoside_PTrfase"/>
</dbReference>
<organism evidence="3 4">
    <name type="scientific">Phenylobacterium parvum</name>
    <dbReference type="NCBI Taxonomy" id="2201350"/>
    <lineage>
        <taxon>Bacteria</taxon>
        <taxon>Pseudomonadati</taxon>
        <taxon>Pseudomonadota</taxon>
        <taxon>Alphaproteobacteria</taxon>
        <taxon>Caulobacterales</taxon>
        <taxon>Caulobacteraceae</taxon>
        <taxon>Phenylobacterium</taxon>
    </lineage>
</organism>
<dbReference type="PANTHER" id="PTHR47829:SF3">
    <property type="entry name" value="AMINOGLYCOSIDE PHOSPHOTRANSFERASE DOMAIN-CONTAINING PROTEIN"/>
    <property type="match status" value="1"/>
</dbReference>
<keyword evidence="4" id="KW-1185">Reference proteome</keyword>
<name>A0A2Z3I3S0_9CAUL</name>
<dbReference type="EMBL" id="CP029479">
    <property type="protein sequence ID" value="AWM78154.1"/>
    <property type="molecule type" value="Genomic_DNA"/>
</dbReference>
<dbReference type="Pfam" id="PF01636">
    <property type="entry name" value="APH"/>
    <property type="match status" value="1"/>
</dbReference>
<dbReference type="GO" id="GO:0016740">
    <property type="term" value="F:transferase activity"/>
    <property type="evidence" value="ECO:0007669"/>
    <property type="project" value="UniProtKB-KW"/>
</dbReference>
<keyword evidence="3" id="KW-0808">Transferase</keyword>
<dbReference type="RefSeq" id="WP_110450720.1">
    <property type="nucleotide sequence ID" value="NZ_CP029479.1"/>
</dbReference>
<accession>A0A2Z3I3S0</accession>
<feature type="compositionally biased region" description="Basic and acidic residues" evidence="1">
    <location>
        <begin position="1"/>
        <end position="11"/>
    </location>
</feature>
<gene>
    <name evidence="3" type="ORF">HYN04_10525</name>
</gene>
<dbReference type="InterPro" id="IPR041726">
    <property type="entry name" value="ACAD10_11_N"/>
</dbReference>
<dbReference type="Proteomes" id="UP000247763">
    <property type="component" value="Chromosome"/>
</dbReference>
<evidence type="ECO:0000259" key="2">
    <source>
        <dbReference type="Pfam" id="PF01636"/>
    </source>
</evidence>
<dbReference type="OrthoDB" id="3806873at2"/>
<proteinExistence type="predicted"/>
<feature type="domain" description="Aminoglycoside phosphotransferase" evidence="2">
    <location>
        <begin position="46"/>
        <end position="264"/>
    </location>
</feature>
<evidence type="ECO:0000313" key="3">
    <source>
        <dbReference type="EMBL" id="AWM78154.1"/>
    </source>
</evidence>
<dbReference type="Gene3D" id="3.90.1200.10">
    <property type="match status" value="1"/>
</dbReference>
<dbReference type="InterPro" id="IPR011009">
    <property type="entry name" value="Kinase-like_dom_sf"/>
</dbReference>
<dbReference type="AlphaFoldDB" id="A0A2Z3I3S0"/>
<evidence type="ECO:0000256" key="1">
    <source>
        <dbReference type="SAM" id="MobiDB-lite"/>
    </source>
</evidence>
<sequence>MAMTPEQEREAANTGTKPVVDSHRFDEASLAAWMQAHVEGYEGPLEVRQFKGGQSNPTYQLVTPGKKYVMRRKPPGKLLPSAHAVDREYKVITALYPTGFPVARSYGLCTDESVIGTWFYVMDMVEGRILWDQTLPQYEPAERRAIYMAKIKTLADLHNTDVDAVGLSDFGKPGNYMGRQVDRWTKQYRASETVKLDTMERLMDWLPQTLPHQDRNTVVHGDYRLDNMVLHPTEPRVAAVLDWELSTLGDPMADFTYFLMHWVNGTIAGIPDLTAHGIPTVEETVAEYCRLTGRDQVPNVDWFFAYNLFRLAGICQGIVGRARDGTANSPQAAAMEERVPQLASAAWHFAQRAGA</sequence>